<gene>
    <name evidence="3" type="ORF">H4696_001195</name>
</gene>
<feature type="chain" id="PRO_5045087455" description="Deoxyribonuclease NucA/NucB domain-containing protein" evidence="1">
    <location>
        <begin position="20"/>
        <end position="419"/>
    </location>
</feature>
<name>A0ABR9HT40_9PSEU</name>
<sequence>MSRSLRFLLSFFLITTASAVVAPAAVAAQAPPFFIVEKDRVTPVPAGDGQAKNQFGAPMDTLTQRLARERTFTTQLFNKDGSATVVPGQPRAAAAVSPDECLEIDTGEPNFQHKDRFSSCRTYGFGIGRPEDGSLTFLVTTAYTAATDGTQGIRADVYIHDGQVEGNPPPEWYGTQVGIQVMCSAISTSCSTSDMTLKTMGEWVTGEHRFWQTITPSGTTTARDGKAFYEVGQTFYDPVTNTRPVIDRTDFFRCDTATYIPGAAQGCVFTARTPVMNFGPVRSKYPDIVDHIAAAQYHPETTKPGTFTLIPGSVEADTPLTRLYPAYDTATYNRNHAKAVATCVEFWGTGYTQGGTLDCDEYPFRSTYQGAAYSDNGGTVGYSAKPIALSQNRSAGNDVGTFYKDYRILDSDGYFVSAT</sequence>
<evidence type="ECO:0000259" key="2">
    <source>
        <dbReference type="Pfam" id="PF14040"/>
    </source>
</evidence>
<protein>
    <recommendedName>
        <fullName evidence="2">Deoxyribonuclease NucA/NucB domain-containing protein</fullName>
    </recommendedName>
</protein>
<keyword evidence="1" id="KW-0732">Signal</keyword>
<dbReference type="Proteomes" id="UP000631670">
    <property type="component" value="Unassembled WGS sequence"/>
</dbReference>
<feature type="domain" description="Deoxyribonuclease NucA/NucB" evidence="2">
    <location>
        <begin position="353"/>
        <end position="416"/>
    </location>
</feature>
<dbReference type="InterPro" id="IPR029476">
    <property type="entry name" value="DNase_NucA_NucB"/>
</dbReference>
<reference evidence="3 4" key="1">
    <citation type="submission" date="2020-10" db="EMBL/GenBank/DDBJ databases">
        <title>Sequencing the genomes of 1000 actinobacteria strains.</title>
        <authorList>
            <person name="Klenk H.-P."/>
        </authorList>
    </citation>
    <scope>NUCLEOTIDE SEQUENCE [LARGE SCALE GENOMIC DNA]</scope>
    <source>
        <strain evidence="3 4">DSM 44653</strain>
    </source>
</reference>
<keyword evidence="4" id="KW-1185">Reference proteome</keyword>
<feature type="signal peptide" evidence="1">
    <location>
        <begin position="1"/>
        <end position="19"/>
    </location>
</feature>
<accession>A0ABR9HT40</accession>
<proteinExistence type="predicted"/>
<evidence type="ECO:0000256" key="1">
    <source>
        <dbReference type="SAM" id="SignalP"/>
    </source>
</evidence>
<evidence type="ECO:0000313" key="3">
    <source>
        <dbReference type="EMBL" id="MBE1494095.1"/>
    </source>
</evidence>
<dbReference type="EMBL" id="JADBEG010000001">
    <property type="protein sequence ID" value="MBE1494095.1"/>
    <property type="molecule type" value="Genomic_DNA"/>
</dbReference>
<dbReference type="RefSeq" id="WP_143264942.1">
    <property type="nucleotide sequence ID" value="NZ_JADBEG010000001.1"/>
</dbReference>
<organism evidence="3 4">
    <name type="scientific">Amycolatopsis lexingtonensis</name>
    <dbReference type="NCBI Taxonomy" id="218822"/>
    <lineage>
        <taxon>Bacteria</taxon>
        <taxon>Bacillati</taxon>
        <taxon>Actinomycetota</taxon>
        <taxon>Actinomycetes</taxon>
        <taxon>Pseudonocardiales</taxon>
        <taxon>Pseudonocardiaceae</taxon>
        <taxon>Amycolatopsis</taxon>
    </lineage>
</organism>
<comment type="caution">
    <text evidence="3">The sequence shown here is derived from an EMBL/GenBank/DDBJ whole genome shotgun (WGS) entry which is preliminary data.</text>
</comment>
<dbReference type="Pfam" id="PF14040">
    <property type="entry name" value="DNase_NucA_NucB"/>
    <property type="match status" value="1"/>
</dbReference>
<evidence type="ECO:0000313" key="4">
    <source>
        <dbReference type="Proteomes" id="UP000631670"/>
    </source>
</evidence>